<accession>A0A8S2WIH3</accession>
<evidence type="ECO:0000313" key="1">
    <source>
        <dbReference type="EMBL" id="CAF4446733.1"/>
    </source>
</evidence>
<dbReference type="Gene3D" id="2.60.40.420">
    <property type="entry name" value="Cupredoxins - blue copper proteins"/>
    <property type="match status" value="1"/>
</dbReference>
<protein>
    <submittedName>
        <fullName evidence="1">Uncharacterized protein</fullName>
    </submittedName>
</protein>
<sequence>TGFAWSPQYATVQRGAVVTWQWGSSSLLSSLNYKVQQVANAYATDPLPNGFDSGVAMPTGSFSFQFTTLGTYYYWSTIVD</sequence>
<reference evidence="1" key="1">
    <citation type="submission" date="2021-02" db="EMBL/GenBank/DDBJ databases">
        <authorList>
            <person name="Nowell W R."/>
        </authorList>
    </citation>
    <scope>NUCLEOTIDE SEQUENCE</scope>
</reference>
<gene>
    <name evidence="1" type="ORF">BYL167_LOCUS33565</name>
</gene>
<proteinExistence type="predicted"/>
<feature type="non-terminal residue" evidence="1">
    <location>
        <position position="1"/>
    </location>
</feature>
<evidence type="ECO:0000313" key="2">
    <source>
        <dbReference type="Proteomes" id="UP000681967"/>
    </source>
</evidence>
<dbReference type="AlphaFoldDB" id="A0A8S2WIH3"/>
<dbReference type="SUPFAM" id="SSF49503">
    <property type="entry name" value="Cupredoxins"/>
    <property type="match status" value="1"/>
</dbReference>
<comment type="caution">
    <text evidence="1">The sequence shown here is derived from an EMBL/GenBank/DDBJ whole genome shotgun (WGS) entry which is preliminary data.</text>
</comment>
<dbReference type="Proteomes" id="UP000681967">
    <property type="component" value="Unassembled WGS sequence"/>
</dbReference>
<dbReference type="InterPro" id="IPR008972">
    <property type="entry name" value="Cupredoxin"/>
</dbReference>
<name>A0A8S2WIH3_9BILA</name>
<dbReference type="EMBL" id="CAJOBH010065601">
    <property type="protein sequence ID" value="CAF4446733.1"/>
    <property type="molecule type" value="Genomic_DNA"/>
</dbReference>
<feature type="non-terminal residue" evidence="1">
    <location>
        <position position="80"/>
    </location>
</feature>
<organism evidence="1 2">
    <name type="scientific">Rotaria magnacalcarata</name>
    <dbReference type="NCBI Taxonomy" id="392030"/>
    <lineage>
        <taxon>Eukaryota</taxon>
        <taxon>Metazoa</taxon>
        <taxon>Spiralia</taxon>
        <taxon>Gnathifera</taxon>
        <taxon>Rotifera</taxon>
        <taxon>Eurotatoria</taxon>
        <taxon>Bdelloidea</taxon>
        <taxon>Philodinida</taxon>
        <taxon>Philodinidae</taxon>
        <taxon>Rotaria</taxon>
    </lineage>
</organism>